<dbReference type="InterPro" id="IPR018000">
    <property type="entry name" value="Neurotransmitter_ion_chnl_CS"/>
</dbReference>
<comment type="subcellular location">
    <subcellularLocation>
        <location evidence="1">Membrane</location>
        <topology evidence="1">Multi-pass membrane protein</topology>
    </subcellularLocation>
</comment>
<evidence type="ECO:0000256" key="4">
    <source>
        <dbReference type="ARBA" id="ARBA00023136"/>
    </source>
</evidence>
<feature type="transmembrane region" description="Helical" evidence="6">
    <location>
        <begin position="1134"/>
        <end position="1151"/>
    </location>
</feature>
<dbReference type="Proteomes" id="UP000095280">
    <property type="component" value="Unplaced"/>
</dbReference>
<name>A0A1I8JI59_9PLAT</name>
<dbReference type="Gene3D" id="1.20.58.390">
    <property type="entry name" value="Neurotransmitter-gated ion-channel transmembrane domain"/>
    <property type="match status" value="1"/>
</dbReference>
<dbReference type="PANTHER" id="PTHR18945">
    <property type="entry name" value="NEUROTRANSMITTER GATED ION CHANNEL"/>
    <property type="match status" value="1"/>
</dbReference>
<dbReference type="SUPFAM" id="SSF90112">
    <property type="entry name" value="Neurotransmitter-gated ion-channel transmembrane pore"/>
    <property type="match status" value="1"/>
</dbReference>
<reference evidence="10" key="1">
    <citation type="submission" date="2016-11" db="UniProtKB">
        <authorList>
            <consortium name="WormBaseParasite"/>
        </authorList>
    </citation>
    <scope>IDENTIFICATION</scope>
</reference>
<dbReference type="GO" id="GO:0004888">
    <property type="term" value="F:transmembrane signaling receptor activity"/>
    <property type="evidence" value="ECO:0007669"/>
    <property type="project" value="InterPro"/>
</dbReference>
<dbReference type="Pfam" id="PF02931">
    <property type="entry name" value="Neur_chan_LBD"/>
    <property type="match status" value="2"/>
</dbReference>
<evidence type="ECO:0000259" key="8">
    <source>
        <dbReference type="Pfam" id="PF02932"/>
    </source>
</evidence>
<evidence type="ECO:0000256" key="2">
    <source>
        <dbReference type="ARBA" id="ARBA00022692"/>
    </source>
</evidence>
<dbReference type="Gene3D" id="2.70.170.10">
    <property type="entry name" value="Neurotransmitter-gated ion-channel ligand-binding domain"/>
    <property type="match status" value="2"/>
</dbReference>
<feature type="transmembrane region" description="Helical" evidence="6">
    <location>
        <begin position="1043"/>
        <end position="1070"/>
    </location>
</feature>
<keyword evidence="3 6" id="KW-1133">Transmembrane helix</keyword>
<dbReference type="GO" id="GO:0016020">
    <property type="term" value="C:membrane"/>
    <property type="evidence" value="ECO:0007669"/>
    <property type="project" value="UniProtKB-SubCell"/>
</dbReference>
<accession>A0A1I8JI59</accession>
<evidence type="ECO:0000259" key="7">
    <source>
        <dbReference type="Pfam" id="PF02931"/>
    </source>
</evidence>
<dbReference type="InterPro" id="IPR038050">
    <property type="entry name" value="Neuro_actylchol_rec"/>
</dbReference>
<feature type="domain" description="Neurotransmitter-gated ion-channel transmembrane" evidence="8">
    <location>
        <begin position="988"/>
        <end position="1090"/>
    </location>
</feature>
<feature type="domain" description="Neurotransmitter-gated ion-channel ligand-binding" evidence="7">
    <location>
        <begin position="774"/>
        <end position="852"/>
    </location>
</feature>
<dbReference type="InterPro" id="IPR006029">
    <property type="entry name" value="Neurotrans-gated_channel_TM"/>
</dbReference>
<dbReference type="InterPro" id="IPR036734">
    <property type="entry name" value="Neur_chan_lig-bd_sf"/>
</dbReference>
<evidence type="ECO:0000256" key="3">
    <source>
        <dbReference type="ARBA" id="ARBA00022989"/>
    </source>
</evidence>
<sequence length="1162" mass="130714">MPLTFISLVIQSRPFSTISLVLYQCPRDMAAFRRQSCRPYRLVKIRSSSFSGPNTVFSCFGGGGGGFASRPDRGYIVARIRQAAVRLSVAGKDGTIARTCTNANLRILRQAAVQSQRIVRREAVLIELGLPGSRAVHTDHVHQISEQRDQLVNVLNAGFARQAFQSEAALLQRPGVRTIARHDRRALLHALVELNCQRNQLQSFGPEEQSNWRAELPAILALDSLHDAVVNYKQAPGVQDVLQSPAFQIGLQPFNGYAEILRDRFADFDYERIAAFEALGTEHEVVLRAARIGWPALHIQRLRYAVRTVVSGQIVKAGEVIHAGIVHVQAFVVDDLVLGLLDVPAAMRSSGMGSAEGSDTCGVVQCMRSTERQNSIFCTLPKPFLHQLASGMTRRTSSIFLLVLLASMRRKCSVVGCKSNYESEQLATKVHLFPKDSVERERCKKALPNILEVGATAVARLQCNVAQSCGMVRWHSAAEHGRYCARSAVVQRGAVQEVVRTVRHSSAMWRSTEQHTRRPSVSASAPTSLGGVTRLIQAELLLDLQQRGNSVEQPIKSKQAAKPMAATAETLPSLLAELHLSELHELQRQPPPSMSQTCCCLGLTKRSGSIGRGRLLLLLLRYCGQWDANRTSFNRHPINSALRYLCPGAYSAKKVLAIAIVKTRINQWVTSKHRDRGGLTPPTAGNPALLSPGFNRKDIRHRHLQGKSAAIDFEFYSLEMELQGQIRLIWFPMWILMDILAAHLSTVPAVAAVHQQHPAVAPSTDRPRILGSAEKRLAQRLLQRYAEWGVVGRPVMNSSEVLTVRLGLALIQILDLEENQQRLRTNCWLRFTWKDSLLAWEDWSDSEFQDIKQIRALLKSTCKVKILNFPFDTQECRIKFGSWTYDESQLMLDWSLTTIRLNATHTVPKPLPFVDFNDYVKSNEWETDGEYELNIADPDQRLKQMRSVISYRNETGFDSRGRPVMKRYRILEFCIRMMRNPSFYVAILVVPCILLSMLTLVIFWLPPESPAKILLGMNIFVAFFILLLLLAEQIPSAVETFPLIGCYYCMNMGLITFSTFVAAVIVNLHFHGDKSGPVPPLLRRLLLTCPPDVESDLKEISRAIRLFLGRKKDADAKNLLAVEWRTLAQVLDRLFFLLYVILLISFLILFIPRRVEYVRRMD</sequence>
<evidence type="ECO:0000256" key="1">
    <source>
        <dbReference type="ARBA" id="ARBA00004141"/>
    </source>
</evidence>
<feature type="transmembrane region" description="Helical" evidence="6">
    <location>
        <begin position="1011"/>
        <end position="1031"/>
    </location>
</feature>
<feature type="region of interest" description="Disordered" evidence="5">
    <location>
        <begin position="507"/>
        <end position="526"/>
    </location>
</feature>
<dbReference type="PROSITE" id="PS00236">
    <property type="entry name" value="NEUROTR_ION_CHANNEL"/>
    <property type="match status" value="1"/>
</dbReference>
<dbReference type="InterPro" id="IPR006202">
    <property type="entry name" value="Neur_chan_lig-bd"/>
</dbReference>
<dbReference type="SUPFAM" id="SSF63712">
    <property type="entry name" value="Nicotinic receptor ligand binding domain-like"/>
    <property type="match status" value="1"/>
</dbReference>
<keyword evidence="4 6" id="KW-0472">Membrane</keyword>
<dbReference type="Pfam" id="PF02932">
    <property type="entry name" value="Neur_chan_memb"/>
    <property type="match status" value="1"/>
</dbReference>
<keyword evidence="2 6" id="KW-0812">Transmembrane</keyword>
<evidence type="ECO:0000313" key="10">
    <source>
        <dbReference type="WBParaSite" id="maker-uti_cns_0047943-snap-gene-0.2-mRNA-1"/>
    </source>
</evidence>
<dbReference type="AlphaFoldDB" id="A0A1I8JI59"/>
<organism evidence="9 10">
    <name type="scientific">Macrostomum lignano</name>
    <dbReference type="NCBI Taxonomy" id="282301"/>
    <lineage>
        <taxon>Eukaryota</taxon>
        <taxon>Metazoa</taxon>
        <taxon>Spiralia</taxon>
        <taxon>Lophotrochozoa</taxon>
        <taxon>Platyhelminthes</taxon>
        <taxon>Rhabditophora</taxon>
        <taxon>Macrostomorpha</taxon>
        <taxon>Macrostomida</taxon>
        <taxon>Macrostomidae</taxon>
        <taxon>Macrostomum</taxon>
    </lineage>
</organism>
<dbReference type="InterPro" id="IPR006201">
    <property type="entry name" value="Neur_channel"/>
</dbReference>
<dbReference type="InterPro" id="IPR036719">
    <property type="entry name" value="Neuro-gated_channel_TM_sf"/>
</dbReference>
<feature type="transmembrane region" description="Helical" evidence="6">
    <location>
        <begin position="983"/>
        <end position="1005"/>
    </location>
</feature>
<evidence type="ECO:0000256" key="5">
    <source>
        <dbReference type="SAM" id="MobiDB-lite"/>
    </source>
</evidence>
<dbReference type="GO" id="GO:0005230">
    <property type="term" value="F:extracellular ligand-gated monoatomic ion channel activity"/>
    <property type="evidence" value="ECO:0007669"/>
    <property type="project" value="InterPro"/>
</dbReference>
<evidence type="ECO:0000313" key="9">
    <source>
        <dbReference type="Proteomes" id="UP000095280"/>
    </source>
</evidence>
<feature type="domain" description="Neurotransmitter-gated ion-channel ligand-binding" evidence="7">
    <location>
        <begin position="853"/>
        <end position="930"/>
    </location>
</feature>
<feature type="transmembrane region" description="Helical" evidence="6">
    <location>
        <begin position="729"/>
        <end position="753"/>
    </location>
</feature>
<evidence type="ECO:0000256" key="6">
    <source>
        <dbReference type="SAM" id="Phobius"/>
    </source>
</evidence>
<dbReference type="WBParaSite" id="maker-uti_cns_0047943-snap-gene-0.2-mRNA-1">
    <property type="protein sequence ID" value="maker-uti_cns_0047943-snap-gene-0.2-mRNA-1"/>
    <property type="gene ID" value="maker-uti_cns_0047943-snap-gene-0.2"/>
</dbReference>
<keyword evidence="9" id="KW-1185">Reference proteome</keyword>
<feature type="region of interest" description="Disordered" evidence="5">
    <location>
        <begin position="672"/>
        <end position="691"/>
    </location>
</feature>
<proteinExistence type="predicted"/>
<protein>
    <submittedName>
        <fullName evidence="10">Neur_chan_LBD domain-containing protein</fullName>
    </submittedName>
</protein>
<dbReference type="CDD" id="cd19051">
    <property type="entry name" value="LGIC_TM_cation"/>
    <property type="match status" value="1"/>
</dbReference>